<feature type="compositionally biased region" description="Polar residues" evidence="1">
    <location>
        <begin position="18"/>
        <end position="42"/>
    </location>
</feature>
<sequence length="205" mass="22770">MSCDLKLEQCDIPVGTVASESTADDTQSLTPTTDNGTTSNENQVDEPAVNSPTNQSIEGQDEAKKTRSKRTPYQTATPIQLELLINGRFHENLSISAAARRAGIARSTAASLLNRYKSNNGVIPARKHRGRTAPPTLLQIHSVWIDNFLQSNPDATLEIIRRSLLEEFPSIESISISALQRHINLKCTNHLKRSRRPEHGFKIYQ</sequence>
<dbReference type="AlphaFoldDB" id="A0A1X2G8J4"/>
<reference evidence="2 3" key="1">
    <citation type="submission" date="2016-07" db="EMBL/GenBank/DDBJ databases">
        <title>Pervasive Adenine N6-methylation of Active Genes in Fungi.</title>
        <authorList>
            <consortium name="DOE Joint Genome Institute"/>
            <person name="Mondo S.J."/>
            <person name="Dannebaum R.O."/>
            <person name="Kuo R.C."/>
            <person name="Labutti K."/>
            <person name="Haridas S."/>
            <person name="Kuo A."/>
            <person name="Salamov A."/>
            <person name="Ahrendt S.R."/>
            <person name="Lipzen A."/>
            <person name="Sullivan W."/>
            <person name="Andreopoulos W.B."/>
            <person name="Clum A."/>
            <person name="Lindquist E."/>
            <person name="Daum C."/>
            <person name="Ramamoorthy G.K."/>
            <person name="Gryganskyi A."/>
            <person name="Culley D."/>
            <person name="Magnuson J.K."/>
            <person name="James T.Y."/>
            <person name="O'Malley M.A."/>
            <person name="Stajich J.E."/>
            <person name="Spatafora J.W."/>
            <person name="Visel A."/>
            <person name="Grigoriev I.V."/>
        </authorList>
    </citation>
    <scope>NUCLEOTIDE SEQUENCE [LARGE SCALE GENOMIC DNA]</scope>
    <source>
        <strain evidence="2 3">NRRL 3301</strain>
    </source>
</reference>
<protein>
    <recommendedName>
        <fullName evidence="4">Paired domain-containing protein</fullName>
    </recommendedName>
</protein>
<dbReference type="EMBL" id="MCGT01000032">
    <property type="protein sequence ID" value="ORX47768.1"/>
    <property type="molecule type" value="Genomic_DNA"/>
</dbReference>
<evidence type="ECO:0008006" key="4">
    <source>
        <dbReference type="Google" id="ProtNLM"/>
    </source>
</evidence>
<accession>A0A1X2G8J4</accession>
<dbReference type="Proteomes" id="UP000242146">
    <property type="component" value="Unassembled WGS sequence"/>
</dbReference>
<dbReference type="SUPFAM" id="SSF46689">
    <property type="entry name" value="Homeodomain-like"/>
    <property type="match status" value="1"/>
</dbReference>
<gene>
    <name evidence="2" type="ORF">DM01DRAFT_1338996</name>
</gene>
<name>A0A1X2G8J4_9FUNG</name>
<evidence type="ECO:0000313" key="3">
    <source>
        <dbReference type="Proteomes" id="UP000242146"/>
    </source>
</evidence>
<comment type="caution">
    <text evidence="2">The sequence shown here is derived from an EMBL/GenBank/DDBJ whole genome shotgun (WGS) entry which is preliminary data.</text>
</comment>
<proteinExistence type="predicted"/>
<dbReference type="InterPro" id="IPR009057">
    <property type="entry name" value="Homeodomain-like_sf"/>
</dbReference>
<organism evidence="2 3">
    <name type="scientific">Hesseltinella vesiculosa</name>
    <dbReference type="NCBI Taxonomy" id="101127"/>
    <lineage>
        <taxon>Eukaryota</taxon>
        <taxon>Fungi</taxon>
        <taxon>Fungi incertae sedis</taxon>
        <taxon>Mucoromycota</taxon>
        <taxon>Mucoromycotina</taxon>
        <taxon>Mucoromycetes</taxon>
        <taxon>Mucorales</taxon>
        <taxon>Cunninghamellaceae</taxon>
        <taxon>Hesseltinella</taxon>
    </lineage>
</organism>
<evidence type="ECO:0000313" key="2">
    <source>
        <dbReference type="EMBL" id="ORX47768.1"/>
    </source>
</evidence>
<evidence type="ECO:0000256" key="1">
    <source>
        <dbReference type="SAM" id="MobiDB-lite"/>
    </source>
</evidence>
<dbReference type="OrthoDB" id="2283707at2759"/>
<keyword evidence="3" id="KW-1185">Reference proteome</keyword>
<feature type="region of interest" description="Disordered" evidence="1">
    <location>
        <begin position="14"/>
        <end position="73"/>
    </location>
</feature>